<evidence type="ECO:0000259" key="1">
    <source>
        <dbReference type="Pfam" id="PF23377"/>
    </source>
</evidence>
<comment type="caution">
    <text evidence="2">The sequence shown here is derived from an EMBL/GenBank/DDBJ whole genome shotgun (WGS) entry which is preliminary data.</text>
</comment>
<accession>A0A820NKU8</accession>
<name>A0A820NKU8_9BILA</name>
<evidence type="ECO:0000313" key="3">
    <source>
        <dbReference type="Proteomes" id="UP000663868"/>
    </source>
</evidence>
<sequence length="44" mass="5008">LLYQEPNAQTVAWNTSFPDMLAFSGNGFINIKVSDFPVYKQNLQ</sequence>
<evidence type="ECO:0000313" key="2">
    <source>
        <dbReference type="EMBL" id="CAF4392271.1"/>
    </source>
</evidence>
<dbReference type="Pfam" id="PF23377">
    <property type="entry name" value="Beta-prop_IFT122_2nd"/>
    <property type="match status" value="1"/>
</dbReference>
<dbReference type="InterPro" id="IPR056152">
    <property type="entry name" value="Beta-prop_IFT122_2nd"/>
</dbReference>
<proteinExistence type="predicted"/>
<dbReference type="EMBL" id="CAJOBB010023334">
    <property type="protein sequence ID" value="CAF4392271.1"/>
    <property type="molecule type" value="Genomic_DNA"/>
</dbReference>
<feature type="non-terminal residue" evidence="2">
    <location>
        <position position="1"/>
    </location>
</feature>
<gene>
    <name evidence="2" type="ORF">KXQ929_LOCUS50533</name>
</gene>
<dbReference type="Proteomes" id="UP000663868">
    <property type="component" value="Unassembled WGS sequence"/>
</dbReference>
<protein>
    <recommendedName>
        <fullName evidence="1">IFT122 second beta-propeller domain-containing protein</fullName>
    </recommendedName>
</protein>
<feature type="non-terminal residue" evidence="2">
    <location>
        <position position="44"/>
    </location>
</feature>
<organism evidence="2 3">
    <name type="scientific">Adineta steineri</name>
    <dbReference type="NCBI Taxonomy" id="433720"/>
    <lineage>
        <taxon>Eukaryota</taxon>
        <taxon>Metazoa</taxon>
        <taxon>Spiralia</taxon>
        <taxon>Gnathifera</taxon>
        <taxon>Rotifera</taxon>
        <taxon>Eurotatoria</taxon>
        <taxon>Bdelloidea</taxon>
        <taxon>Adinetida</taxon>
        <taxon>Adinetidae</taxon>
        <taxon>Adineta</taxon>
    </lineage>
</organism>
<feature type="domain" description="IFT122 second beta-propeller" evidence="1">
    <location>
        <begin position="1"/>
        <end position="44"/>
    </location>
</feature>
<dbReference type="AlphaFoldDB" id="A0A820NKU8"/>
<reference evidence="2" key="1">
    <citation type="submission" date="2021-02" db="EMBL/GenBank/DDBJ databases">
        <authorList>
            <person name="Nowell W R."/>
        </authorList>
    </citation>
    <scope>NUCLEOTIDE SEQUENCE</scope>
</reference>